<reference evidence="2 3" key="2">
    <citation type="submission" date="2023-10" db="EMBL/GenBank/DDBJ databases">
        <authorList>
            <person name="Han X.F."/>
        </authorList>
    </citation>
    <scope>NUCLEOTIDE SEQUENCE [LARGE SCALE GENOMIC DNA]</scope>
    <source>
        <strain evidence="2 3">KCTC 39840</strain>
    </source>
</reference>
<protein>
    <submittedName>
        <fullName evidence="2">Uncharacterized protein</fullName>
    </submittedName>
</protein>
<reference evidence="3" key="1">
    <citation type="submission" date="2023-07" db="EMBL/GenBank/DDBJ databases">
        <title>Conexibacter stalactiti sp. nov., isolated from stalactites in a lava cave and emended description of the genus Conexibacter.</title>
        <authorList>
            <person name="Lee S.D."/>
        </authorList>
    </citation>
    <scope>NUCLEOTIDE SEQUENCE [LARGE SCALE GENOMIC DNA]</scope>
    <source>
        <strain evidence="3">KCTC 39840</strain>
    </source>
</reference>
<name>A0ABU4HW34_9ACTN</name>
<feature type="compositionally biased region" description="Basic residues" evidence="1">
    <location>
        <begin position="44"/>
        <end position="63"/>
    </location>
</feature>
<organism evidence="2 3">
    <name type="scientific">Conexibacter stalactiti</name>
    <dbReference type="NCBI Taxonomy" id="1940611"/>
    <lineage>
        <taxon>Bacteria</taxon>
        <taxon>Bacillati</taxon>
        <taxon>Actinomycetota</taxon>
        <taxon>Thermoleophilia</taxon>
        <taxon>Solirubrobacterales</taxon>
        <taxon>Conexibacteraceae</taxon>
        <taxon>Conexibacter</taxon>
    </lineage>
</organism>
<dbReference type="Proteomes" id="UP001284601">
    <property type="component" value="Unassembled WGS sequence"/>
</dbReference>
<dbReference type="EMBL" id="JAWSTH010000092">
    <property type="protein sequence ID" value="MDW5597537.1"/>
    <property type="molecule type" value="Genomic_DNA"/>
</dbReference>
<comment type="caution">
    <text evidence="2">The sequence shown here is derived from an EMBL/GenBank/DDBJ whole genome shotgun (WGS) entry which is preliminary data.</text>
</comment>
<keyword evidence="3" id="KW-1185">Reference proteome</keyword>
<dbReference type="RefSeq" id="WP_318600003.1">
    <property type="nucleotide sequence ID" value="NZ_JAWSTH010000092.1"/>
</dbReference>
<evidence type="ECO:0000313" key="3">
    <source>
        <dbReference type="Proteomes" id="UP001284601"/>
    </source>
</evidence>
<evidence type="ECO:0000313" key="2">
    <source>
        <dbReference type="EMBL" id="MDW5597537.1"/>
    </source>
</evidence>
<accession>A0ABU4HW34</accession>
<evidence type="ECO:0000256" key="1">
    <source>
        <dbReference type="SAM" id="MobiDB-lite"/>
    </source>
</evidence>
<gene>
    <name evidence="2" type="ORF">R7226_24520</name>
</gene>
<sequence length="81" mass="8960">MTTLLASLLYLAPALLIAAALLRGRYLGERTFTAVVAHARRRIARRPARRHGRARRRRTRPPRGGRLVAARMAGRAPPLAA</sequence>
<proteinExistence type="predicted"/>
<feature type="region of interest" description="Disordered" evidence="1">
    <location>
        <begin position="44"/>
        <end position="81"/>
    </location>
</feature>